<dbReference type="Proteomes" id="UP001157125">
    <property type="component" value="Unassembled WGS sequence"/>
</dbReference>
<accession>A0ABQ6IAM9</accession>
<dbReference type="EMBL" id="BSUN01000001">
    <property type="protein sequence ID" value="GMA34790.1"/>
    <property type="molecule type" value="Genomic_DNA"/>
</dbReference>
<gene>
    <name evidence="1" type="ORF">GCM10025876_09940</name>
</gene>
<name>A0ABQ6IAM9_9MICO</name>
<comment type="caution">
    <text evidence="1">The sequence shown here is derived from an EMBL/GenBank/DDBJ whole genome shotgun (WGS) entry which is preliminary data.</text>
</comment>
<sequence>MYRRGEVSGDGAAIIQPDVAEEQFGLEDVAWDTLASAAEAAAAEAGLEGMGDATFSVHRTSDGDIDSETFAQPVGPVEVTFSVGDDYTDAFYTTAADGTGLTRVG</sequence>
<dbReference type="RefSeq" id="WP_284327612.1">
    <property type="nucleotide sequence ID" value="NZ_BSUN01000001.1"/>
</dbReference>
<proteinExistence type="predicted"/>
<evidence type="ECO:0000313" key="1">
    <source>
        <dbReference type="EMBL" id="GMA34790.1"/>
    </source>
</evidence>
<reference evidence="2" key="1">
    <citation type="journal article" date="2019" name="Int. J. Syst. Evol. Microbiol.">
        <title>The Global Catalogue of Microorganisms (GCM) 10K type strain sequencing project: providing services to taxonomists for standard genome sequencing and annotation.</title>
        <authorList>
            <consortium name="The Broad Institute Genomics Platform"/>
            <consortium name="The Broad Institute Genome Sequencing Center for Infectious Disease"/>
            <person name="Wu L."/>
            <person name="Ma J."/>
        </authorList>
    </citation>
    <scope>NUCLEOTIDE SEQUENCE [LARGE SCALE GENOMIC DNA]</scope>
    <source>
        <strain evidence="2">NBRC 112299</strain>
    </source>
</reference>
<organism evidence="1 2">
    <name type="scientific">Demequina litorisediminis</name>
    <dbReference type="NCBI Taxonomy" id="1849022"/>
    <lineage>
        <taxon>Bacteria</taxon>
        <taxon>Bacillati</taxon>
        <taxon>Actinomycetota</taxon>
        <taxon>Actinomycetes</taxon>
        <taxon>Micrococcales</taxon>
        <taxon>Demequinaceae</taxon>
        <taxon>Demequina</taxon>
    </lineage>
</organism>
<keyword evidence="2" id="KW-1185">Reference proteome</keyword>
<evidence type="ECO:0000313" key="2">
    <source>
        <dbReference type="Proteomes" id="UP001157125"/>
    </source>
</evidence>
<protein>
    <submittedName>
        <fullName evidence="1">Uncharacterized protein</fullName>
    </submittedName>
</protein>